<protein>
    <submittedName>
        <fullName evidence="2">Peptidoglycan hydrolase-like protein with peptidoglycan-binding domain</fullName>
    </submittedName>
</protein>
<evidence type="ECO:0000259" key="1">
    <source>
        <dbReference type="Pfam" id="PF01471"/>
    </source>
</evidence>
<dbReference type="AlphaFoldDB" id="A0A7W7QF90"/>
<dbReference type="GO" id="GO:0016787">
    <property type="term" value="F:hydrolase activity"/>
    <property type="evidence" value="ECO:0007669"/>
    <property type="project" value="UniProtKB-KW"/>
</dbReference>
<organism evidence="2 3">
    <name type="scientific">Actinophytocola algeriensis</name>
    <dbReference type="NCBI Taxonomy" id="1768010"/>
    <lineage>
        <taxon>Bacteria</taxon>
        <taxon>Bacillati</taxon>
        <taxon>Actinomycetota</taxon>
        <taxon>Actinomycetes</taxon>
        <taxon>Pseudonocardiales</taxon>
        <taxon>Pseudonocardiaceae</taxon>
    </lineage>
</organism>
<evidence type="ECO:0000313" key="2">
    <source>
        <dbReference type="EMBL" id="MBB4912546.1"/>
    </source>
</evidence>
<comment type="caution">
    <text evidence="2">The sequence shown here is derived from an EMBL/GenBank/DDBJ whole genome shotgun (WGS) entry which is preliminary data.</text>
</comment>
<proteinExistence type="predicted"/>
<evidence type="ECO:0000313" key="3">
    <source>
        <dbReference type="Proteomes" id="UP000520767"/>
    </source>
</evidence>
<dbReference type="SUPFAM" id="SSF47090">
    <property type="entry name" value="PGBD-like"/>
    <property type="match status" value="1"/>
</dbReference>
<dbReference type="Gene3D" id="1.10.101.10">
    <property type="entry name" value="PGBD-like superfamily/PGBD"/>
    <property type="match status" value="1"/>
</dbReference>
<dbReference type="InterPro" id="IPR036366">
    <property type="entry name" value="PGBDSf"/>
</dbReference>
<feature type="domain" description="Peptidoglycan binding-like" evidence="1">
    <location>
        <begin position="131"/>
        <end position="177"/>
    </location>
</feature>
<keyword evidence="3" id="KW-1185">Reference proteome</keyword>
<accession>A0A7W7QF90</accession>
<dbReference type="EMBL" id="JACHJQ010000014">
    <property type="protein sequence ID" value="MBB4912546.1"/>
    <property type="molecule type" value="Genomic_DNA"/>
</dbReference>
<reference evidence="2 3" key="1">
    <citation type="submission" date="2020-08" db="EMBL/GenBank/DDBJ databases">
        <title>Genomic Encyclopedia of Type Strains, Phase III (KMG-III): the genomes of soil and plant-associated and newly described type strains.</title>
        <authorList>
            <person name="Whitman W."/>
        </authorList>
    </citation>
    <scope>NUCLEOTIDE SEQUENCE [LARGE SCALE GENOMIC DNA]</scope>
    <source>
        <strain evidence="2 3">CECT 8960</strain>
    </source>
</reference>
<dbReference type="InterPro" id="IPR036365">
    <property type="entry name" value="PGBD-like_sf"/>
</dbReference>
<dbReference type="Proteomes" id="UP000520767">
    <property type="component" value="Unassembled WGS sequence"/>
</dbReference>
<sequence length="354" mass="35507">MTGPHATRGRRRVRWLVAGVTVLALLGVGTAVAVTRLGNRPVAAAEAPDPPATAVVEKTDLAERETLTGELGYGPAQTLTGRRPGTVTALPAQDAVLDRGAVLYEVDARPVVLFLGGLPLYRTVGAGMTDGPDVRLIEENLRDLGFRGFGTPDEEFTAGTAAAIGKWQKKLGVDRTGAIELGDVVVAPGPIRMATLTAALGADAGGPIYDYTGTLRSVTVALESTQEDLAPVGTKVALTVDGKQVPGTVTAVNPTPAGDAPGAEAGFAATIAIGDLGAIGAADSGSVDVVVTSGARQGVLAVPVGALLALAEGGYAVELPSGELVAVTTGLFADGLVEVSGEGLAEGMTVVTTS</sequence>
<dbReference type="InterPro" id="IPR002477">
    <property type="entry name" value="Peptidoglycan-bd-like"/>
</dbReference>
<gene>
    <name evidence="2" type="ORF">FHR82_008818</name>
</gene>
<name>A0A7W7QF90_9PSEU</name>
<dbReference type="Pfam" id="PF01471">
    <property type="entry name" value="PG_binding_1"/>
    <property type="match status" value="1"/>
</dbReference>
<dbReference type="RefSeq" id="WP_184816529.1">
    <property type="nucleotide sequence ID" value="NZ_JACHJQ010000014.1"/>
</dbReference>
<keyword evidence="2" id="KW-0378">Hydrolase</keyword>